<organism evidence="2 3">
    <name type="scientific">Zalerion maritima</name>
    <dbReference type="NCBI Taxonomy" id="339359"/>
    <lineage>
        <taxon>Eukaryota</taxon>
        <taxon>Fungi</taxon>
        <taxon>Dikarya</taxon>
        <taxon>Ascomycota</taxon>
        <taxon>Pezizomycotina</taxon>
        <taxon>Sordariomycetes</taxon>
        <taxon>Lulworthiomycetidae</taxon>
        <taxon>Lulworthiales</taxon>
        <taxon>Lulworthiaceae</taxon>
        <taxon>Zalerion</taxon>
    </lineage>
</organism>
<evidence type="ECO:0000256" key="1">
    <source>
        <dbReference type="SAM" id="MobiDB-lite"/>
    </source>
</evidence>
<proteinExistence type="predicted"/>
<gene>
    <name evidence="2" type="ORF">MKZ38_000011</name>
</gene>
<accession>A0AAD5RGD0</accession>
<dbReference type="EMBL" id="JAKWBI020001004">
    <property type="protein sequence ID" value="KAJ2891743.1"/>
    <property type="molecule type" value="Genomic_DNA"/>
</dbReference>
<sequence>MSALITPAPTGSLNSNSSSSSGDSASACHIQTRNFNVEEGHGQSVGGIQSHVTLPLLGPVYGRAMTGATTRLEEAATRVDLSQQENGDIAGNIEIDAGDDERADDVLDVDIRVDVDDHVAGVLLDPVVAVAAVAQRVDRDGDAHREVAGLGGLGKGVVLAGGHAGLPAPGGRVARVAPRLVEEGLAARGSELLPARGRGGGATGKDPAEDPVGVNANVEAAVKVNINAEAVANVKIDVEAVANVKVDVEPIANVKVDVEPVANIKVDVEAIANVKVDIEAVVNVKIKIDVGVGYPAELEQYLDVDVQVDGGEGQDVHLGVDVDADIGLEVGVAAVAGRFAHGRGGVAGHVDRDVEVKLGLGLDDEGGAGGEDVARDHDGAAADREGARSGGGIAGEQAESSSDRHFESLVGGSVGGVVGKWQYLATALPTAASWRALFLGAGIVGSSEFFRPSLFNLSGYLPRHSSLSRFMLTGRRSSLVKGAGKD</sequence>
<name>A0AAD5RGD0_9PEZI</name>
<dbReference type="AlphaFoldDB" id="A0AAD5RGD0"/>
<feature type="region of interest" description="Disordered" evidence="1">
    <location>
        <begin position="367"/>
        <end position="404"/>
    </location>
</feature>
<evidence type="ECO:0000313" key="2">
    <source>
        <dbReference type="EMBL" id="KAJ2891743.1"/>
    </source>
</evidence>
<feature type="region of interest" description="Disordered" evidence="1">
    <location>
        <begin position="1"/>
        <end position="26"/>
    </location>
</feature>
<feature type="compositionally biased region" description="Low complexity" evidence="1">
    <location>
        <begin position="11"/>
        <end position="26"/>
    </location>
</feature>
<keyword evidence="3" id="KW-1185">Reference proteome</keyword>
<evidence type="ECO:0000313" key="3">
    <source>
        <dbReference type="Proteomes" id="UP001201980"/>
    </source>
</evidence>
<protein>
    <submittedName>
        <fullName evidence="2">Uncharacterized protein</fullName>
    </submittedName>
</protein>
<comment type="caution">
    <text evidence="2">The sequence shown here is derived from an EMBL/GenBank/DDBJ whole genome shotgun (WGS) entry which is preliminary data.</text>
</comment>
<reference evidence="2" key="1">
    <citation type="submission" date="2022-07" db="EMBL/GenBank/DDBJ databases">
        <title>Draft genome sequence of Zalerion maritima ATCC 34329, a (micro)plastics degrading marine fungus.</title>
        <authorList>
            <person name="Paco A."/>
            <person name="Goncalves M.F.M."/>
            <person name="Rocha-Santos T.A.P."/>
            <person name="Alves A."/>
        </authorList>
    </citation>
    <scope>NUCLEOTIDE SEQUENCE</scope>
    <source>
        <strain evidence="2">ATCC 34329</strain>
    </source>
</reference>
<dbReference type="Proteomes" id="UP001201980">
    <property type="component" value="Unassembled WGS sequence"/>
</dbReference>
<feature type="compositionally biased region" description="Basic and acidic residues" evidence="1">
    <location>
        <begin position="372"/>
        <end position="387"/>
    </location>
</feature>